<accession>A0A6L2LE17</accession>
<protein>
    <submittedName>
        <fullName evidence="2">Zinc finger, BED-type, phospholipase-like, homeodomain-like protein</fullName>
    </submittedName>
</protein>
<sequence>MASQSTSTSVGVGSSNEPTIVEVLETTRNKDIWQHYDLCKMSDVSKKGRCKQCDMARRRKRLGAKESRLGESRLGESRPAESRPAEGRPMVGHQRVGQRRDNMLRLRQEREGNQASAESQVDETTLYIEAASGAKKRNLYGAGSKRVYYIKDKDSGNETTRITKIVIQIVKILMEEVIIKDPTLVTPEQSSLDSSSERSLDSSSPSAGPSRKRRRSPTTLRGHMKIGSADAKAVEGLGISDGVGAPTKDGIGMRVEAAASDIREDEEKFEAEASAGGTMEIAVDPLVTGGISESTGGDLEAVQLMASEERADLTDRIRSLRRENLRVKALQCIERDRVDSLRCHMALSWEEFRQIRRDHDDTRRRLRRL</sequence>
<dbReference type="EMBL" id="BKCJ010004268">
    <property type="protein sequence ID" value="GEU60016.1"/>
    <property type="molecule type" value="Genomic_DNA"/>
</dbReference>
<reference evidence="2" key="1">
    <citation type="journal article" date="2019" name="Sci. Rep.">
        <title>Draft genome of Tanacetum cinerariifolium, the natural source of mosquito coil.</title>
        <authorList>
            <person name="Yamashiro T."/>
            <person name="Shiraishi A."/>
            <person name="Satake H."/>
            <person name="Nakayama K."/>
        </authorList>
    </citation>
    <scope>NUCLEOTIDE SEQUENCE</scope>
</reference>
<name>A0A6L2LE17_TANCI</name>
<dbReference type="GO" id="GO:0003677">
    <property type="term" value="F:DNA binding"/>
    <property type="evidence" value="ECO:0007669"/>
    <property type="project" value="UniProtKB-KW"/>
</dbReference>
<evidence type="ECO:0000256" key="1">
    <source>
        <dbReference type="SAM" id="MobiDB-lite"/>
    </source>
</evidence>
<comment type="caution">
    <text evidence="2">The sequence shown here is derived from an EMBL/GenBank/DDBJ whole genome shotgun (WGS) entry which is preliminary data.</text>
</comment>
<evidence type="ECO:0000313" key="2">
    <source>
        <dbReference type="EMBL" id="GEU60016.1"/>
    </source>
</evidence>
<dbReference type="AlphaFoldDB" id="A0A6L2LE17"/>
<gene>
    <name evidence="2" type="ORF">Tci_031994</name>
</gene>
<feature type="compositionally biased region" description="Basic and acidic residues" evidence="1">
    <location>
        <begin position="63"/>
        <end position="86"/>
    </location>
</feature>
<keyword evidence="2" id="KW-0238">DNA-binding</keyword>
<keyword evidence="2" id="KW-0371">Homeobox</keyword>
<proteinExistence type="predicted"/>
<feature type="region of interest" description="Disordered" evidence="1">
    <location>
        <begin position="61"/>
        <end position="96"/>
    </location>
</feature>
<organism evidence="2">
    <name type="scientific">Tanacetum cinerariifolium</name>
    <name type="common">Dalmatian daisy</name>
    <name type="synonym">Chrysanthemum cinerariifolium</name>
    <dbReference type="NCBI Taxonomy" id="118510"/>
    <lineage>
        <taxon>Eukaryota</taxon>
        <taxon>Viridiplantae</taxon>
        <taxon>Streptophyta</taxon>
        <taxon>Embryophyta</taxon>
        <taxon>Tracheophyta</taxon>
        <taxon>Spermatophyta</taxon>
        <taxon>Magnoliopsida</taxon>
        <taxon>eudicotyledons</taxon>
        <taxon>Gunneridae</taxon>
        <taxon>Pentapetalae</taxon>
        <taxon>asterids</taxon>
        <taxon>campanulids</taxon>
        <taxon>Asterales</taxon>
        <taxon>Asteraceae</taxon>
        <taxon>Asteroideae</taxon>
        <taxon>Anthemideae</taxon>
        <taxon>Anthemidinae</taxon>
        <taxon>Tanacetum</taxon>
    </lineage>
</organism>
<feature type="region of interest" description="Disordered" evidence="1">
    <location>
        <begin position="186"/>
        <end position="226"/>
    </location>
</feature>